<evidence type="ECO:0000256" key="5">
    <source>
        <dbReference type="ARBA" id="ARBA00022679"/>
    </source>
</evidence>
<comment type="caution">
    <text evidence="20">The sequence shown here is derived from an EMBL/GenBank/DDBJ whole genome shotgun (WGS) entry which is preliminary data.</text>
</comment>
<feature type="domain" description="RING-type" evidence="19">
    <location>
        <begin position="768"/>
        <end position="810"/>
    </location>
</feature>
<dbReference type="SUPFAM" id="SSF57850">
    <property type="entry name" value="RING/U-box"/>
    <property type="match status" value="1"/>
</dbReference>
<dbReference type="GO" id="GO:0005737">
    <property type="term" value="C:cytoplasm"/>
    <property type="evidence" value="ECO:0007669"/>
    <property type="project" value="UniProtKB-ARBA"/>
</dbReference>
<feature type="region of interest" description="Disordered" evidence="18">
    <location>
        <begin position="838"/>
        <end position="878"/>
    </location>
</feature>
<dbReference type="EC" id="2.3.2.27" evidence="4"/>
<dbReference type="InterPro" id="IPR013083">
    <property type="entry name" value="Znf_RING/FYVE/PHD"/>
</dbReference>
<proteinExistence type="inferred from homology"/>
<comment type="pathway">
    <text evidence="3">Protein modification; protein ubiquitination.</text>
</comment>
<gene>
    <name evidence="20" type="ORF">SASPL_134980</name>
</gene>
<evidence type="ECO:0000256" key="15">
    <source>
        <dbReference type="ARBA" id="ARBA00024209"/>
    </source>
</evidence>
<dbReference type="SMART" id="SM00184">
    <property type="entry name" value="RING"/>
    <property type="match status" value="1"/>
</dbReference>
<comment type="catalytic activity">
    <reaction evidence="1">
        <text>S-ubiquitinyl-[E2 ubiquitin-conjugating enzyme]-L-cysteine + [acceptor protein]-L-lysine = [E2 ubiquitin-conjugating enzyme]-L-cysteine + N(6)-ubiquitinyl-[acceptor protein]-L-lysine.</text>
        <dbReference type="EC" id="2.3.2.27"/>
    </reaction>
</comment>
<dbReference type="Gene3D" id="1.25.40.10">
    <property type="entry name" value="Tetratricopeptide repeat domain"/>
    <property type="match status" value="4"/>
</dbReference>
<dbReference type="SMART" id="SM01197">
    <property type="entry name" value="FANCL_C"/>
    <property type="match status" value="1"/>
</dbReference>
<evidence type="ECO:0000256" key="8">
    <source>
        <dbReference type="ARBA" id="ARBA00022729"/>
    </source>
</evidence>
<dbReference type="FunFam" id="1.25.40.10:FF:000031">
    <property type="entry name" value="Pentatricopeptide repeat-containing protein mitochondrial"/>
    <property type="match status" value="1"/>
</dbReference>
<feature type="repeat" description="PPR" evidence="17">
    <location>
        <begin position="84"/>
        <end position="121"/>
    </location>
</feature>
<dbReference type="GO" id="GO:0008270">
    <property type="term" value="F:zinc ion binding"/>
    <property type="evidence" value="ECO:0007669"/>
    <property type="project" value="UniProtKB-KW"/>
</dbReference>
<comment type="subcellular location">
    <subcellularLocation>
        <location evidence="2">Membrane</location>
        <topology evidence="2">Single-pass membrane protein</topology>
    </subcellularLocation>
</comment>
<dbReference type="FunFam" id="3.30.40.10:FF:000285">
    <property type="entry name" value="RING-H2 finger protein ATL43"/>
    <property type="match status" value="1"/>
</dbReference>
<keyword evidence="9" id="KW-0677">Repeat</keyword>
<dbReference type="PANTHER" id="PTHR24015">
    <property type="entry name" value="OS07G0578800 PROTEIN-RELATED"/>
    <property type="match status" value="1"/>
</dbReference>
<keyword evidence="13" id="KW-1133">Transmembrane helix</keyword>
<evidence type="ECO:0000256" key="12">
    <source>
        <dbReference type="ARBA" id="ARBA00022833"/>
    </source>
</evidence>
<feature type="repeat" description="PPR" evidence="17">
    <location>
        <begin position="391"/>
        <end position="425"/>
    </location>
</feature>
<keyword evidence="7" id="KW-0479">Metal-binding</keyword>
<dbReference type="AlphaFoldDB" id="A0A8X8WXX1"/>
<evidence type="ECO:0000256" key="14">
    <source>
        <dbReference type="ARBA" id="ARBA00023136"/>
    </source>
</evidence>
<dbReference type="NCBIfam" id="TIGR00756">
    <property type="entry name" value="PPR"/>
    <property type="match status" value="4"/>
</dbReference>
<keyword evidence="10 16" id="KW-0863">Zinc-finger</keyword>
<feature type="repeat" description="PPR" evidence="17">
    <location>
        <begin position="492"/>
        <end position="526"/>
    </location>
</feature>
<evidence type="ECO:0000256" key="3">
    <source>
        <dbReference type="ARBA" id="ARBA00004906"/>
    </source>
</evidence>
<keyword evidence="14" id="KW-0472">Membrane</keyword>
<comment type="similarity">
    <text evidence="15">Belongs to the RING-type zinc finger family. ATL subfamily.</text>
</comment>
<evidence type="ECO:0000256" key="11">
    <source>
        <dbReference type="ARBA" id="ARBA00022786"/>
    </source>
</evidence>
<dbReference type="Gene3D" id="3.30.40.10">
    <property type="entry name" value="Zinc/RING finger domain, C3HC4 (zinc finger)"/>
    <property type="match status" value="1"/>
</dbReference>
<dbReference type="PANTHER" id="PTHR24015:SF47">
    <property type="entry name" value="OS01G0374200 PROTEIN"/>
    <property type="match status" value="1"/>
</dbReference>
<dbReference type="FunFam" id="1.25.40.10:FF:000158">
    <property type="entry name" value="pentatricopeptide repeat-containing protein At2g33680"/>
    <property type="match status" value="1"/>
</dbReference>
<dbReference type="GO" id="GO:0009451">
    <property type="term" value="P:RNA modification"/>
    <property type="evidence" value="ECO:0007669"/>
    <property type="project" value="InterPro"/>
</dbReference>
<dbReference type="GO" id="GO:0016020">
    <property type="term" value="C:membrane"/>
    <property type="evidence" value="ECO:0007669"/>
    <property type="project" value="UniProtKB-SubCell"/>
</dbReference>
<evidence type="ECO:0000256" key="1">
    <source>
        <dbReference type="ARBA" id="ARBA00000900"/>
    </source>
</evidence>
<dbReference type="Pfam" id="PF01535">
    <property type="entry name" value="PPR"/>
    <property type="match status" value="5"/>
</dbReference>
<dbReference type="PROSITE" id="PS51375">
    <property type="entry name" value="PPR"/>
    <property type="match status" value="6"/>
</dbReference>
<feature type="repeat" description="PPR" evidence="17">
    <location>
        <begin position="290"/>
        <end position="324"/>
    </location>
</feature>
<dbReference type="Pfam" id="PF20431">
    <property type="entry name" value="E_motif"/>
    <property type="match status" value="1"/>
</dbReference>
<feature type="compositionally biased region" description="Basic and acidic residues" evidence="18">
    <location>
        <begin position="868"/>
        <end position="878"/>
    </location>
</feature>
<keyword evidence="6" id="KW-0812">Transmembrane</keyword>
<dbReference type="InterPro" id="IPR046848">
    <property type="entry name" value="E_motif"/>
</dbReference>
<dbReference type="GO" id="GO:0003723">
    <property type="term" value="F:RNA binding"/>
    <property type="evidence" value="ECO:0007669"/>
    <property type="project" value="InterPro"/>
</dbReference>
<keyword evidence="5" id="KW-0808">Transferase</keyword>
<dbReference type="InterPro" id="IPR046960">
    <property type="entry name" value="PPR_At4g14850-like_plant"/>
</dbReference>
<evidence type="ECO:0000256" key="13">
    <source>
        <dbReference type="ARBA" id="ARBA00022989"/>
    </source>
</evidence>
<keyword evidence="12" id="KW-0862">Zinc</keyword>
<evidence type="ECO:0000256" key="9">
    <source>
        <dbReference type="ARBA" id="ARBA00022737"/>
    </source>
</evidence>
<keyword evidence="11" id="KW-0833">Ubl conjugation pathway</keyword>
<dbReference type="GO" id="GO:0099402">
    <property type="term" value="P:plant organ development"/>
    <property type="evidence" value="ECO:0007669"/>
    <property type="project" value="UniProtKB-ARBA"/>
</dbReference>
<dbReference type="EMBL" id="PNBA02000013">
    <property type="protein sequence ID" value="KAG6402769.1"/>
    <property type="molecule type" value="Genomic_DNA"/>
</dbReference>
<dbReference type="InterPro" id="IPR011990">
    <property type="entry name" value="TPR-like_helical_dom_sf"/>
</dbReference>
<dbReference type="FunFam" id="1.25.40.10:FF:000687">
    <property type="entry name" value="Pentatricopeptide repeat-containing protein At4g33170"/>
    <property type="match status" value="1"/>
</dbReference>
<dbReference type="GO" id="GO:0061630">
    <property type="term" value="F:ubiquitin protein ligase activity"/>
    <property type="evidence" value="ECO:0007669"/>
    <property type="project" value="UniProtKB-EC"/>
</dbReference>
<evidence type="ECO:0000256" key="10">
    <source>
        <dbReference type="ARBA" id="ARBA00022771"/>
    </source>
</evidence>
<evidence type="ECO:0000256" key="4">
    <source>
        <dbReference type="ARBA" id="ARBA00012483"/>
    </source>
</evidence>
<dbReference type="Pfam" id="PF13639">
    <property type="entry name" value="zf-RING_2"/>
    <property type="match status" value="1"/>
</dbReference>
<evidence type="ECO:0000259" key="19">
    <source>
        <dbReference type="PROSITE" id="PS50089"/>
    </source>
</evidence>
<evidence type="ECO:0000256" key="2">
    <source>
        <dbReference type="ARBA" id="ARBA00004167"/>
    </source>
</evidence>
<evidence type="ECO:0000313" key="20">
    <source>
        <dbReference type="EMBL" id="KAG6402769.1"/>
    </source>
</evidence>
<evidence type="ECO:0000313" key="21">
    <source>
        <dbReference type="Proteomes" id="UP000298416"/>
    </source>
</evidence>
<evidence type="ECO:0000256" key="18">
    <source>
        <dbReference type="SAM" id="MobiDB-lite"/>
    </source>
</evidence>
<sequence>MVRDALMNHAVALPPQSRHLFVGLRLLTEQKNIYPGKCIHSHLLKIGILPTCAPFSIGLLNLYVKCHLISDAHRLFDEMPLKHEAVPWNILINGYSQLGLSRHSFSALQLFKEMLQSSILPESHTFAGVFSASAVLEDAVMAQQAHAFVVKLCDYCDVFVYSSMLNVYCKFGSLGEGRKVFDEMSERNSITWSTLISGYASQRLGSEAFDVFRAMIFQGQEVVNEFVLTSVLSAFTSPDYLIMGNQIHSLAIKNGCSQIASVGNAVITMYAKCGSLKDAVCVFELSPDKNEITWSAMITGHAQMGAGEKAQALFKEMHSFAMKPSKFTLVGVLNACSDSEEIAVGRQVHAYLVKLGFEFQMYIMTALIYMYAKCGFIVDAQRGFDTLDEADLVLWTSMIGGYVQNGDNESAFGLYYRMQRQGIPPNELTLASVLKACSSLSALEQGKQMHAHVVKNGFTLEVPIGSALSTMYAKCGSLNDCHSVFRRMPARDVVSWNAMISGLSHHGRGTEALDLFEEMLLEGVKPDYVTFVNILSACSHMGLVDRGREYFQLMSQKFCIPPRLEHYACMVDILGRAGKLQEANEFIESATIDHGLCLWRILLSACRNHRNYELGAYAGEKLMELGSKESSAYVLLSSIYSALGRLDDVTRVRRMMSSRGVNKDPGCSWIELKNQVHVFVAGELLHPEMKGIREELSRFSTVMKDDELYQPKYDPYCTRARSGDAEYPPAGNQWQSAAAAIGLEEAAIRSIAVRRYRRAEGLIEAAECAVCLSEFEEEERLRLLPKCGHAFHVPCIDAWLKSHSNCPLCRAAVVAASPPVDSDPCELREVIVVVEEEEQEVPKSPNRNAEEENGARRMRRSVSLGDVRVSKGDFGDDLGRNRCRSSRGLNFA</sequence>
<feature type="repeat" description="PPR" evidence="17">
    <location>
        <begin position="527"/>
        <end position="561"/>
    </location>
</feature>
<feature type="repeat" description="PPR" evidence="17">
    <location>
        <begin position="157"/>
        <end position="191"/>
    </location>
</feature>
<evidence type="ECO:0000256" key="16">
    <source>
        <dbReference type="PROSITE-ProRule" id="PRU00175"/>
    </source>
</evidence>
<dbReference type="InterPro" id="IPR002885">
    <property type="entry name" value="PPR_rpt"/>
</dbReference>
<accession>A0A8X8WXX1</accession>
<organism evidence="20">
    <name type="scientific">Salvia splendens</name>
    <name type="common">Scarlet sage</name>
    <dbReference type="NCBI Taxonomy" id="180675"/>
    <lineage>
        <taxon>Eukaryota</taxon>
        <taxon>Viridiplantae</taxon>
        <taxon>Streptophyta</taxon>
        <taxon>Embryophyta</taxon>
        <taxon>Tracheophyta</taxon>
        <taxon>Spermatophyta</taxon>
        <taxon>Magnoliopsida</taxon>
        <taxon>eudicotyledons</taxon>
        <taxon>Gunneridae</taxon>
        <taxon>Pentapetalae</taxon>
        <taxon>asterids</taxon>
        <taxon>lamiids</taxon>
        <taxon>Lamiales</taxon>
        <taxon>Lamiaceae</taxon>
        <taxon>Nepetoideae</taxon>
        <taxon>Mentheae</taxon>
        <taxon>Salviinae</taxon>
        <taxon>Salvia</taxon>
        <taxon>Salvia subgen. Calosphace</taxon>
        <taxon>core Calosphace</taxon>
    </lineage>
</organism>
<evidence type="ECO:0000256" key="7">
    <source>
        <dbReference type="ARBA" id="ARBA00022723"/>
    </source>
</evidence>
<evidence type="ECO:0000256" key="17">
    <source>
        <dbReference type="PROSITE-ProRule" id="PRU00708"/>
    </source>
</evidence>
<keyword evidence="21" id="KW-1185">Reference proteome</keyword>
<dbReference type="PROSITE" id="PS50089">
    <property type="entry name" value="ZF_RING_2"/>
    <property type="match status" value="1"/>
</dbReference>
<dbReference type="Proteomes" id="UP000298416">
    <property type="component" value="Unassembled WGS sequence"/>
</dbReference>
<name>A0A8X8WXX1_SALSN</name>
<evidence type="ECO:0000256" key="6">
    <source>
        <dbReference type="ARBA" id="ARBA00022692"/>
    </source>
</evidence>
<protein>
    <recommendedName>
        <fullName evidence="4">RING-type E3 ubiquitin transferase</fullName>
        <ecNumber evidence="4">2.3.2.27</ecNumber>
    </recommendedName>
</protein>
<dbReference type="Pfam" id="PF13041">
    <property type="entry name" value="PPR_2"/>
    <property type="match status" value="3"/>
</dbReference>
<reference evidence="20" key="1">
    <citation type="submission" date="2018-01" db="EMBL/GenBank/DDBJ databases">
        <authorList>
            <person name="Mao J.F."/>
        </authorList>
    </citation>
    <scope>NUCLEOTIDE SEQUENCE</scope>
    <source>
        <strain evidence="20">Huo1</strain>
        <tissue evidence="20">Leaf</tissue>
    </source>
</reference>
<keyword evidence="8" id="KW-0732">Signal</keyword>
<reference evidence="20" key="2">
    <citation type="submission" date="2020-08" db="EMBL/GenBank/DDBJ databases">
        <title>Plant Genome Project.</title>
        <authorList>
            <person name="Zhang R.-G."/>
        </authorList>
    </citation>
    <scope>NUCLEOTIDE SEQUENCE</scope>
    <source>
        <strain evidence="20">Huo1</strain>
        <tissue evidence="20">Leaf</tissue>
    </source>
</reference>
<dbReference type="InterPro" id="IPR001841">
    <property type="entry name" value="Znf_RING"/>
</dbReference>